<dbReference type="AlphaFoldDB" id="A0A328E218"/>
<evidence type="ECO:0000256" key="3">
    <source>
        <dbReference type="SAM" id="MobiDB-lite"/>
    </source>
</evidence>
<evidence type="ECO:0000256" key="1">
    <source>
        <dbReference type="ARBA" id="ARBA00022884"/>
    </source>
</evidence>
<dbReference type="Pfam" id="PF00076">
    <property type="entry name" value="RRM_1"/>
    <property type="match status" value="2"/>
</dbReference>
<organism evidence="5 6">
    <name type="scientific">Cuscuta australis</name>
    <dbReference type="NCBI Taxonomy" id="267555"/>
    <lineage>
        <taxon>Eukaryota</taxon>
        <taxon>Viridiplantae</taxon>
        <taxon>Streptophyta</taxon>
        <taxon>Embryophyta</taxon>
        <taxon>Tracheophyta</taxon>
        <taxon>Spermatophyta</taxon>
        <taxon>Magnoliopsida</taxon>
        <taxon>eudicotyledons</taxon>
        <taxon>Gunneridae</taxon>
        <taxon>Pentapetalae</taxon>
        <taxon>asterids</taxon>
        <taxon>lamiids</taxon>
        <taxon>Solanales</taxon>
        <taxon>Convolvulaceae</taxon>
        <taxon>Cuscuteae</taxon>
        <taxon>Cuscuta</taxon>
        <taxon>Cuscuta subgen. Grammica</taxon>
        <taxon>Cuscuta sect. Cleistogrammica</taxon>
    </lineage>
</organism>
<comment type="caution">
    <text evidence="5">The sequence shown here is derived from an EMBL/GenBank/DDBJ whole genome shotgun (WGS) entry which is preliminary data.</text>
</comment>
<evidence type="ECO:0000313" key="5">
    <source>
        <dbReference type="EMBL" id="RAL51955.1"/>
    </source>
</evidence>
<feature type="domain" description="RRM" evidence="4">
    <location>
        <begin position="123"/>
        <end position="219"/>
    </location>
</feature>
<dbReference type="SMART" id="SM00360">
    <property type="entry name" value="RRM"/>
    <property type="match status" value="2"/>
</dbReference>
<dbReference type="PROSITE" id="PS50102">
    <property type="entry name" value="RRM"/>
    <property type="match status" value="2"/>
</dbReference>
<evidence type="ECO:0000259" key="4">
    <source>
        <dbReference type="PROSITE" id="PS50102"/>
    </source>
</evidence>
<evidence type="ECO:0000256" key="2">
    <source>
        <dbReference type="PROSITE-ProRule" id="PRU00176"/>
    </source>
</evidence>
<protein>
    <recommendedName>
        <fullName evidence="4">RRM domain-containing protein</fullName>
    </recommendedName>
</protein>
<dbReference type="InterPro" id="IPR000504">
    <property type="entry name" value="RRM_dom"/>
</dbReference>
<feature type="domain" description="RRM" evidence="4">
    <location>
        <begin position="210"/>
        <end position="291"/>
    </location>
</feature>
<sequence>MARKHEHSPEEKSDEEEVEVEEVEVEEEVEEEEEEESGEEEGGGESEEVEEEEGDESEEEEEESDSDSSDEAEDESSKPESIRRLLEPLGKDKIMDLFKQAASKDPSLVSRVTELANSDPTHRKVFVHGLSWDATTDTVRDAFQCYGEIEECRLITDKVTGKAKGYAFVLFKTRASAKRALKQPQKKMGNRTISCQLAAVGPVGYDTTGRKIYVGNVGPNVIAENLRSFFSKFGEIEEGPSGFDAVTQRPRGFAIFVFRTAEGAKKALEEPIKWFEGCQLHCKMFVEYVHNNSNKAHANQAVQQSGGGIGVQQGMLGAGGMFMGQSHGMGLTANPFLGLATPAVGGSSIGANSGLASLNPSTIGNLGFHMGLQGLGAYQNAPLAPSFSGGGTGSGPASSSSPPPNTQSSFGSAGAYFPSYLGR</sequence>
<dbReference type="Gene3D" id="3.30.70.330">
    <property type="match status" value="2"/>
</dbReference>
<dbReference type="PANTHER" id="PTHR48024">
    <property type="entry name" value="GEO13361P1-RELATED"/>
    <property type="match status" value="1"/>
</dbReference>
<feature type="compositionally biased region" description="Low complexity" evidence="3">
    <location>
        <begin position="395"/>
        <end position="410"/>
    </location>
</feature>
<dbReference type="PANTHER" id="PTHR48024:SF9">
    <property type="entry name" value="UBP1-ASSOCIATED PROTEINS 1A-RELATED"/>
    <property type="match status" value="1"/>
</dbReference>
<name>A0A328E218_9ASTE</name>
<dbReference type="InterPro" id="IPR035979">
    <property type="entry name" value="RBD_domain_sf"/>
</dbReference>
<gene>
    <name evidence="5" type="ORF">DM860_010673</name>
</gene>
<evidence type="ECO:0000313" key="6">
    <source>
        <dbReference type="Proteomes" id="UP000249390"/>
    </source>
</evidence>
<feature type="region of interest" description="Disordered" evidence="3">
    <location>
        <begin position="387"/>
        <end position="423"/>
    </location>
</feature>
<proteinExistence type="predicted"/>
<dbReference type="EMBL" id="NQVE01000046">
    <property type="protein sequence ID" value="RAL51955.1"/>
    <property type="molecule type" value="Genomic_DNA"/>
</dbReference>
<dbReference type="GO" id="GO:0005634">
    <property type="term" value="C:nucleus"/>
    <property type="evidence" value="ECO:0007669"/>
    <property type="project" value="TreeGrafter"/>
</dbReference>
<keyword evidence="6" id="KW-1185">Reference proteome</keyword>
<dbReference type="Proteomes" id="UP000249390">
    <property type="component" value="Unassembled WGS sequence"/>
</dbReference>
<feature type="compositionally biased region" description="Acidic residues" evidence="3">
    <location>
        <begin position="12"/>
        <end position="74"/>
    </location>
</feature>
<keyword evidence="1 2" id="KW-0694">RNA-binding</keyword>
<accession>A0A328E218</accession>
<reference evidence="5 6" key="1">
    <citation type="submission" date="2018-06" db="EMBL/GenBank/DDBJ databases">
        <title>The Genome of Cuscuta australis (Dodder) Provides Insight into the Evolution of Plant Parasitism.</title>
        <authorList>
            <person name="Liu H."/>
        </authorList>
    </citation>
    <scope>NUCLEOTIDE SEQUENCE [LARGE SCALE GENOMIC DNA]</scope>
    <source>
        <strain evidence="6">cv. Yunnan</strain>
        <tissue evidence="5">Vines</tissue>
    </source>
</reference>
<dbReference type="GO" id="GO:0003723">
    <property type="term" value="F:RNA binding"/>
    <property type="evidence" value="ECO:0007669"/>
    <property type="project" value="UniProtKB-UniRule"/>
</dbReference>
<dbReference type="InterPro" id="IPR012677">
    <property type="entry name" value="Nucleotide-bd_a/b_plait_sf"/>
</dbReference>
<dbReference type="SUPFAM" id="SSF54928">
    <property type="entry name" value="RNA-binding domain, RBD"/>
    <property type="match status" value="2"/>
</dbReference>
<dbReference type="InterPro" id="IPR050886">
    <property type="entry name" value="RNA-binding_reg"/>
</dbReference>
<feature type="region of interest" description="Disordered" evidence="3">
    <location>
        <begin position="1"/>
        <end position="82"/>
    </location>
</feature>